<dbReference type="Pfam" id="PF00294">
    <property type="entry name" value="PfkB"/>
    <property type="match status" value="1"/>
</dbReference>
<dbReference type="GO" id="GO:0008662">
    <property type="term" value="F:1-phosphofructokinase activity"/>
    <property type="evidence" value="ECO:0007669"/>
    <property type="project" value="UniProtKB-UniRule"/>
</dbReference>
<dbReference type="InterPro" id="IPR022463">
    <property type="entry name" value="1-PFruKinase"/>
</dbReference>
<accession>A0AAE3ZH20</accession>
<evidence type="ECO:0000256" key="1">
    <source>
        <dbReference type="ARBA" id="ARBA00010688"/>
    </source>
</evidence>
<comment type="catalytic activity">
    <reaction evidence="9 11">
        <text>beta-D-fructose 1-phosphate + ATP = beta-D-fructose 1,6-bisphosphate + ADP + H(+)</text>
        <dbReference type="Rhea" id="RHEA:14213"/>
        <dbReference type="ChEBI" id="CHEBI:15378"/>
        <dbReference type="ChEBI" id="CHEBI:30616"/>
        <dbReference type="ChEBI" id="CHEBI:32966"/>
        <dbReference type="ChEBI" id="CHEBI:138881"/>
        <dbReference type="ChEBI" id="CHEBI:456216"/>
        <dbReference type="EC" id="2.7.1.56"/>
    </reaction>
</comment>
<dbReference type="PROSITE" id="PS00584">
    <property type="entry name" value="PFKB_KINASES_2"/>
    <property type="match status" value="1"/>
</dbReference>
<dbReference type="GO" id="GO:0016052">
    <property type="term" value="P:carbohydrate catabolic process"/>
    <property type="evidence" value="ECO:0007669"/>
    <property type="project" value="UniProtKB-ARBA"/>
</dbReference>
<evidence type="ECO:0000313" key="13">
    <source>
        <dbReference type="EMBL" id="MDR7303473.1"/>
    </source>
</evidence>
<evidence type="ECO:0000256" key="7">
    <source>
        <dbReference type="ARBA" id="ARBA00022840"/>
    </source>
</evidence>
<keyword evidence="14" id="KW-1185">Reference proteome</keyword>
<evidence type="ECO:0000256" key="11">
    <source>
        <dbReference type="RuleBase" id="RU369061"/>
    </source>
</evidence>
<name>A0AAE3ZH20_9ACTN</name>
<keyword evidence="6 11" id="KW-0418">Kinase</keyword>
<keyword evidence="7 11" id="KW-0067">ATP-binding</keyword>
<dbReference type="GO" id="GO:0005524">
    <property type="term" value="F:ATP binding"/>
    <property type="evidence" value="ECO:0007669"/>
    <property type="project" value="UniProtKB-UniRule"/>
</dbReference>
<comment type="caution">
    <text evidence="13">The sequence shown here is derived from an EMBL/GenBank/DDBJ whole genome shotgun (WGS) entry which is preliminary data.</text>
</comment>
<evidence type="ECO:0000256" key="2">
    <source>
        <dbReference type="ARBA" id="ARBA00012131"/>
    </source>
</evidence>
<evidence type="ECO:0000256" key="6">
    <source>
        <dbReference type="ARBA" id="ARBA00022777"/>
    </source>
</evidence>
<protein>
    <recommendedName>
        <fullName evidence="3 11">1-phosphofructokinase</fullName>
        <shortName evidence="11">Fru1PK</shortName>
        <ecNumber evidence="2 11">2.7.1.56</ecNumber>
    </recommendedName>
    <alternativeName>
        <fullName evidence="8 11">Fructose 1-phosphate kinase</fullName>
    </alternativeName>
</protein>
<dbReference type="PANTHER" id="PTHR46566:SF5">
    <property type="entry name" value="1-PHOSPHOFRUCTOKINASE"/>
    <property type="match status" value="1"/>
</dbReference>
<dbReference type="GO" id="GO:0005829">
    <property type="term" value="C:cytosol"/>
    <property type="evidence" value="ECO:0007669"/>
    <property type="project" value="TreeGrafter"/>
</dbReference>
<organism evidence="13 14">
    <name type="scientific">Haloactinomyces albus</name>
    <dbReference type="NCBI Taxonomy" id="1352928"/>
    <lineage>
        <taxon>Bacteria</taxon>
        <taxon>Bacillati</taxon>
        <taxon>Actinomycetota</taxon>
        <taxon>Actinomycetes</taxon>
        <taxon>Actinopolysporales</taxon>
        <taxon>Actinopolysporaceae</taxon>
        <taxon>Haloactinomyces</taxon>
    </lineage>
</organism>
<dbReference type="EMBL" id="JAVDXW010000001">
    <property type="protein sequence ID" value="MDR7303473.1"/>
    <property type="molecule type" value="Genomic_DNA"/>
</dbReference>
<dbReference type="PANTHER" id="PTHR46566">
    <property type="entry name" value="1-PHOSPHOFRUCTOKINASE-RELATED"/>
    <property type="match status" value="1"/>
</dbReference>
<keyword evidence="5 11" id="KW-0547">Nucleotide-binding</keyword>
<gene>
    <name evidence="13" type="ORF">JOF55_003654</name>
</gene>
<keyword evidence="4 10" id="KW-0808">Transferase</keyword>
<dbReference type="NCBIfam" id="TIGR03828">
    <property type="entry name" value="pfkB"/>
    <property type="match status" value="1"/>
</dbReference>
<evidence type="ECO:0000256" key="4">
    <source>
        <dbReference type="ARBA" id="ARBA00022679"/>
    </source>
</evidence>
<dbReference type="Proteomes" id="UP001180845">
    <property type="component" value="Unassembled WGS sequence"/>
</dbReference>
<dbReference type="CDD" id="cd01164">
    <property type="entry name" value="FruK_PfkB_like"/>
    <property type="match status" value="1"/>
</dbReference>
<dbReference type="SUPFAM" id="SSF53613">
    <property type="entry name" value="Ribokinase-like"/>
    <property type="match status" value="1"/>
</dbReference>
<evidence type="ECO:0000256" key="5">
    <source>
        <dbReference type="ARBA" id="ARBA00022741"/>
    </source>
</evidence>
<reference evidence="13" key="1">
    <citation type="submission" date="2023-07" db="EMBL/GenBank/DDBJ databases">
        <title>Sequencing the genomes of 1000 actinobacteria strains.</title>
        <authorList>
            <person name="Klenk H.-P."/>
        </authorList>
    </citation>
    <scope>NUCLEOTIDE SEQUENCE</scope>
    <source>
        <strain evidence="13">DSM 45977</strain>
    </source>
</reference>
<evidence type="ECO:0000313" key="14">
    <source>
        <dbReference type="Proteomes" id="UP001180845"/>
    </source>
</evidence>
<dbReference type="GO" id="GO:0044281">
    <property type="term" value="P:small molecule metabolic process"/>
    <property type="evidence" value="ECO:0007669"/>
    <property type="project" value="UniProtKB-ARBA"/>
</dbReference>
<evidence type="ECO:0000256" key="8">
    <source>
        <dbReference type="ARBA" id="ARBA00032802"/>
    </source>
</evidence>
<dbReference type="InterPro" id="IPR029056">
    <property type="entry name" value="Ribokinase-like"/>
</dbReference>
<proteinExistence type="inferred from homology"/>
<evidence type="ECO:0000256" key="10">
    <source>
        <dbReference type="PIRNR" id="PIRNR000535"/>
    </source>
</evidence>
<evidence type="ECO:0000259" key="12">
    <source>
        <dbReference type="Pfam" id="PF00294"/>
    </source>
</evidence>
<dbReference type="FunFam" id="3.40.1190.20:FF:000001">
    <property type="entry name" value="Phosphofructokinase"/>
    <property type="match status" value="1"/>
</dbReference>
<dbReference type="InterPro" id="IPR017583">
    <property type="entry name" value="Tagatose/fructose_Pkinase"/>
</dbReference>
<dbReference type="InterPro" id="IPR002173">
    <property type="entry name" value="Carboh/pur_kinase_PfkB_CS"/>
</dbReference>
<dbReference type="InterPro" id="IPR011611">
    <property type="entry name" value="PfkB_dom"/>
</dbReference>
<dbReference type="AlphaFoldDB" id="A0AAE3ZH20"/>
<dbReference type="RefSeq" id="WP_310275815.1">
    <property type="nucleotide sequence ID" value="NZ_JAVDXW010000001.1"/>
</dbReference>
<dbReference type="NCBIfam" id="TIGR03168">
    <property type="entry name" value="1-PFK"/>
    <property type="match status" value="1"/>
</dbReference>
<evidence type="ECO:0000256" key="9">
    <source>
        <dbReference type="ARBA" id="ARBA00047745"/>
    </source>
</evidence>
<feature type="domain" description="Carbohydrate kinase PfkB" evidence="12">
    <location>
        <begin position="20"/>
        <end position="279"/>
    </location>
</feature>
<dbReference type="PIRSF" id="PIRSF000535">
    <property type="entry name" value="1PFK/6PFK/LacC"/>
    <property type="match status" value="1"/>
</dbReference>
<dbReference type="Gene3D" id="3.40.1190.20">
    <property type="match status" value="1"/>
</dbReference>
<evidence type="ECO:0000256" key="3">
    <source>
        <dbReference type="ARBA" id="ARBA00013596"/>
    </source>
</evidence>
<comment type="function">
    <text evidence="11">Catalyzes the ATP-dependent phosphorylation of fructose-l-phosphate to fructose-l,6-bisphosphate.</text>
</comment>
<sequence length="314" mass="31949">MIVTVTPNPSLDRTVLVGELARGAVHRVEDVRLDPGGKGVNVARALVAANRPTMCVLPTGGTEGTCLAELLVAEAVPVVEVPAASTTRSNVTVVEADGTTTKLNEPGNALSDTEIAALENRTGELAGRADWVVACGSLPAGCPDDLYGRLVRAARAAGARVAVDASGPPLREACRARADLVTPNLAELSELAARPLNRLGDVVEVARRVQREGVATVLVSLGADGALLVEGNGVWHGTSASTFVRSTVGAGDALLAGFLLAGARGPSALHHAVAYGTAAVRLPGSRMPGPDDLCFDSVHVTGVDESLTLNGTAA</sequence>
<dbReference type="EC" id="2.7.1.56" evidence="2 11"/>
<comment type="similarity">
    <text evidence="1 11">Belongs to the carbohydrate kinase PfkB family.</text>
</comment>